<dbReference type="OrthoDB" id="4188830at2"/>
<accession>A0A2W1JEH3</accession>
<keyword evidence="4" id="KW-0456">Lyase</keyword>
<evidence type="ECO:0000313" key="7">
    <source>
        <dbReference type="Proteomes" id="UP000248857"/>
    </source>
</evidence>
<organism evidence="6 7">
    <name type="scientific">Acaryochloris thomasi RCC1774</name>
    <dbReference type="NCBI Taxonomy" id="1764569"/>
    <lineage>
        <taxon>Bacteria</taxon>
        <taxon>Bacillati</taxon>
        <taxon>Cyanobacteriota</taxon>
        <taxon>Cyanophyceae</taxon>
        <taxon>Acaryochloridales</taxon>
        <taxon>Acaryochloridaceae</taxon>
        <taxon>Acaryochloris</taxon>
        <taxon>Acaryochloris thomasi</taxon>
    </lineage>
</organism>
<dbReference type="AlphaFoldDB" id="A0A2W1JEH3"/>
<evidence type="ECO:0000256" key="3">
    <source>
        <dbReference type="ARBA" id="ARBA00022833"/>
    </source>
</evidence>
<keyword evidence="7" id="KW-1185">Reference proteome</keyword>
<dbReference type="Proteomes" id="UP000248857">
    <property type="component" value="Unassembled WGS sequence"/>
</dbReference>
<dbReference type="RefSeq" id="WP_110987411.1">
    <property type="nucleotide sequence ID" value="NZ_CAWNWM010000012.1"/>
</dbReference>
<dbReference type="PANTHER" id="PTHR33337">
    <property type="entry name" value="GFA DOMAIN-CONTAINING PROTEIN"/>
    <property type="match status" value="1"/>
</dbReference>
<comment type="caution">
    <text evidence="6">The sequence shown here is derived from an EMBL/GenBank/DDBJ whole genome shotgun (WGS) entry which is preliminary data.</text>
</comment>
<evidence type="ECO:0000313" key="6">
    <source>
        <dbReference type="EMBL" id="PZD72129.1"/>
    </source>
</evidence>
<dbReference type="GO" id="GO:0046872">
    <property type="term" value="F:metal ion binding"/>
    <property type="evidence" value="ECO:0007669"/>
    <property type="project" value="UniProtKB-KW"/>
</dbReference>
<dbReference type="EMBL" id="PQWO01000012">
    <property type="protein sequence ID" value="PZD72129.1"/>
    <property type="molecule type" value="Genomic_DNA"/>
</dbReference>
<reference evidence="6 7" key="1">
    <citation type="journal article" date="2018" name="Sci. Rep.">
        <title>A novel species of the marine cyanobacterium Acaryochloris with a unique pigment content and lifestyle.</title>
        <authorList>
            <person name="Partensky F."/>
            <person name="Six C."/>
            <person name="Ratin M."/>
            <person name="Garczarek L."/>
            <person name="Vaulot D."/>
            <person name="Probert I."/>
            <person name="Calteau A."/>
            <person name="Gourvil P."/>
            <person name="Marie D."/>
            <person name="Grebert T."/>
            <person name="Bouchier C."/>
            <person name="Le Panse S."/>
            <person name="Gachenot M."/>
            <person name="Rodriguez F."/>
            <person name="Garrido J.L."/>
        </authorList>
    </citation>
    <scope>NUCLEOTIDE SEQUENCE [LARGE SCALE GENOMIC DNA]</scope>
    <source>
        <strain evidence="6 7">RCC1774</strain>
    </source>
</reference>
<evidence type="ECO:0000256" key="1">
    <source>
        <dbReference type="ARBA" id="ARBA00005495"/>
    </source>
</evidence>
<dbReference type="InterPro" id="IPR006913">
    <property type="entry name" value="CENP-V/GFA"/>
</dbReference>
<evidence type="ECO:0000259" key="5">
    <source>
        <dbReference type="PROSITE" id="PS51891"/>
    </source>
</evidence>
<comment type="similarity">
    <text evidence="1">Belongs to the Gfa family.</text>
</comment>
<keyword evidence="2" id="KW-0479">Metal-binding</keyword>
<sequence length="142" mass="15603">MADVTEVQGTCLCSAVRVTAKALNPKVGACHCKTCRTWTGGPFFAADCGADVTFEGEENIAVFSSSDWAERGFCRTCGTHLFYRLKEGQQHFMPVGLFADGEALVFDHQVFIDEKPGFYHFANETHNMTGEELFAQFSAAQS</sequence>
<dbReference type="PROSITE" id="PS51891">
    <property type="entry name" value="CENP_V_GFA"/>
    <property type="match status" value="1"/>
</dbReference>
<evidence type="ECO:0000256" key="4">
    <source>
        <dbReference type="ARBA" id="ARBA00023239"/>
    </source>
</evidence>
<dbReference type="Gene3D" id="3.90.1590.10">
    <property type="entry name" value="glutathione-dependent formaldehyde- activating enzyme (gfa)"/>
    <property type="match status" value="1"/>
</dbReference>
<keyword evidence="3" id="KW-0862">Zinc</keyword>
<dbReference type="InterPro" id="IPR011057">
    <property type="entry name" value="Mss4-like_sf"/>
</dbReference>
<protein>
    <recommendedName>
        <fullName evidence="5">CENP-V/GFA domain-containing protein</fullName>
    </recommendedName>
</protein>
<gene>
    <name evidence="6" type="ORF">C1752_04006</name>
</gene>
<dbReference type="GO" id="GO:0016846">
    <property type="term" value="F:carbon-sulfur lyase activity"/>
    <property type="evidence" value="ECO:0007669"/>
    <property type="project" value="InterPro"/>
</dbReference>
<feature type="domain" description="CENP-V/GFA" evidence="5">
    <location>
        <begin position="7"/>
        <end position="107"/>
    </location>
</feature>
<name>A0A2W1JEH3_9CYAN</name>
<evidence type="ECO:0000256" key="2">
    <source>
        <dbReference type="ARBA" id="ARBA00022723"/>
    </source>
</evidence>
<dbReference type="PANTHER" id="PTHR33337:SF40">
    <property type="entry name" value="CENP-V_GFA DOMAIN-CONTAINING PROTEIN-RELATED"/>
    <property type="match status" value="1"/>
</dbReference>
<dbReference type="SUPFAM" id="SSF51316">
    <property type="entry name" value="Mss4-like"/>
    <property type="match status" value="1"/>
</dbReference>
<proteinExistence type="inferred from homology"/>
<dbReference type="Pfam" id="PF04828">
    <property type="entry name" value="GFA"/>
    <property type="match status" value="1"/>
</dbReference>